<protein>
    <submittedName>
        <fullName evidence="4">Xanthine dehydrogenase, molybdenum binding subunit</fullName>
        <ecNumber evidence="4">1.17.1.4</ecNumber>
    </submittedName>
</protein>
<dbReference type="OrthoDB" id="57164at2157"/>
<keyword evidence="6" id="KW-1185">Reference proteome</keyword>
<accession>A0A348B6D2</accession>
<dbReference type="AlphaFoldDB" id="A0A348B6D2"/>
<keyword evidence="2 4" id="KW-0560">Oxidoreductase</keyword>
<evidence type="ECO:0000313" key="6">
    <source>
        <dbReference type="Proteomes" id="UP000276741"/>
    </source>
</evidence>
<dbReference type="Pfam" id="PF20256">
    <property type="entry name" value="MoCoBD_2"/>
    <property type="match status" value="1"/>
</dbReference>
<reference evidence="6" key="2">
    <citation type="submission" date="2018-04" db="EMBL/GenBank/DDBJ databases">
        <title>Complete genome sequence of Sulfodiicoccus acidiphilus strain HS-1.</title>
        <authorList>
            <person name="Sakai H.D."/>
            <person name="Kurosawa N."/>
        </authorList>
    </citation>
    <scope>NUCLEOTIDE SEQUENCE [LARGE SCALE GENOMIC DNA]</scope>
    <source>
        <strain evidence="6">HS-1</strain>
    </source>
</reference>
<dbReference type="Proteomes" id="UP000616143">
    <property type="component" value="Unassembled WGS sequence"/>
</dbReference>
<dbReference type="GO" id="GO:0004854">
    <property type="term" value="F:xanthine dehydrogenase activity"/>
    <property type="evidence" value="ECO:0007669"/>
    <property type="project" value="UniProtKB-EC"/>
</dbReference>
<reference evidence="5" key="4">
    <citation type="submission" date="2020-09" db="EMBL/GenBank/DDBJ databases">
        <authorList>
            <person name="Sun Q."/>
            <person name="Ohkuma M."/>
        </authorList>
    </citation>
    <scope>NUCLEOTIDE SEQUENCE</scope>
    <source>
        <strain evidence="5">JCM 31740</strain>
    </source>
</reference>
<dbReference type="InterPro" id="IPR037165">
    <property type="entry name" value="AldOxase/xan_DH_Mopterin-bd_sf"/>
</dbReference>
<dbReference type="InterPro" id="IPR008274">
    <property type="entry name" value="AldOxase/xan_DH_MoCoBD1"/>
</dbReference>
<dbReference type="EMBL" id="AP018553">
    <property type="protein sequence ID" value="BBD73734.1"/>
    <property type="molecule type" value="Genomic_DNA"/>
</dbReference>
<reference evidence="4" key="3">
    <citation type="journal article" date="2019" name="BMC Res. Notes">
        <title>Complete genome sequence of the Sulfodiicoccus acidiphilus strain HS-1T, the first crenarchaeon that lacks polB3, isolated from an acidic hot spring in Ohwaku-dani, Hakone, Japan.</title>
        <authorList>
            <person name="Sakai H.D."/>
            <person name="Kurosawa N."/>
        </authorList>
    </citation>
    <scope>NUCLEOTIDE SEQUENCE</scope>
    <source>
        <strain evidence="4">HS-1</strain>
    </source>
</reference>
<sequence length="774" mass="83839">MRDIERVDALDKVNAKALYVYDLKLPGMLWAKLVRSTVPHALIKRIEAEKTLSVPGVVAVVTGREIAHVRAGIYIQDRTPLAYEKVRYLGEPVAAVLAKDQRSAEEAAELVEVEYEELPAVFNPLEALRSEAPLVHEKLQEYHRYPEIKPLPNSNVANVFRLRKGDAEAALSKSYVVVEDSYSEAMISHVYMEPMAVIAQWLPDGTLDVWTSAQSPFAVRNLLSKALELPESKVVVHVPYVGGGFGGKAGLHMELLVALLSKAVGGRPVKLVLSREENFYVAPSKVGVTARAQLGVNKEGKMTALKVSYVVDAGAYADYAVNVGKTMGYIGAGPYDVPNVWVDSTTVYTNKPFATAFRGFGILEAHWVVERQIEAAARKLGIDPVEFRFMNRLRPGSTTSTGQRISESSGDLGRCLQTAAELVGWGKPKVRSDPYIYKGRGVAMAMKGPSVPPYNSAQAYLKFNEDGTIDVSVGTTEIGQGTMTSIVQLVADEFGVPPSKVRIDLFKDTSRSAYTWQTVGSRSLFYDGNAVLAAVDDAKAQIRRTAAKVLNAEESEIVISEGKVKVRGDGSRSLDLKDVAMGYVTPTGNVIGSPIVGRGSFVVPDLTYLDSVGQGSPFPVITFGAQAVEVEVDVLTGEVKVEKYVGVFDLGKVINKKLAMDQLVGGAVMAISLTLYEALKFDEGGALLNPNLVDYKVAKVTDVNDRLVGVFLENPQPNGPKGARGIGENALLGIPAAVGNAIYDAIGVSVREIPITAERLWREIRSQRPELQQV</sequence>
<name>A0A348B6D2_9CREN</name>
<dbReference type="InterPro" id="IPR046867">
    <property type="entry name" value="AldOxase/xan_DH_MoCoBD2"/>
</dbReference>
<feature type="domain" description="Aldehyde oxidase/xanthine dehydrogenase a/b hammerhead" evidence="3">
    <location>
        <begin position="14"/>
        <end position="119"/>
    </location>
</feature>
<dbReference type="PANTHER" id="PTHR11908:SF132">
    <property type="entry name" value="ALDEHYDE OXIDASE 1-RELATED"/>
    <property type="match status" value="1"/>
</dbReference>
<dbReference type="Pfam" id="PF02738">
    <property type="entry name" value="MoCoBD_1"/>
    <property type="match status" value="1"/>
</dbReference>
<dbReference type="Proteomes" id="UP000276741">
    <property type="component" value="Chromosome"/>
</dbReference>
<dbReference type="EMBL" id="BMQS01000012">
    <property type="protein sequence ID" value="GGT97956.1"/>
    <property type="molecule type" value="Genomic_DNA"/>
</dbReference>
<evidence type="ECO:0000313" key="5">
    <source>
        <dbReference type="EMBL" id="GGT97956.1"/>
    </source>
</evidence>
<dbReference type="EC" id="1.17.1.4" evidence="4"/>
<organism evidence="4 6">
    <name type="scientific">Sulfodiicoccus acidiphilus</name>
    <dbReference type="NCBI Taxonomy" id="1670455"/>
    <lineage>
        <taxon>Archaea</taxon>
        <taxon>Thermoproteota</taxon>
        <taxon>Thermoprotei</taxon>
        <taxon>Sulfolobales</taxon>
        <taxon>Sulfolobaceae</taxon>
        <taxon>Sulfodiicoccus</taxon>
    </lineage>
</organism>
<dbReference type="InterPro" id="IPR036856">
    <property type="entry name" value="Ald_Oxase/Xan_DH_a/b_sf"/>
</dbReference>
<evidence type="ECO:0000256" key="2">
    <source>
        <dbReference type="ARBA" id="ARBA00023002"/>
    </source>
</evidence>
<dbReference type="RefSeq" id="WP_158613813.1">
    <property type="nucleotide sequence ID" value="NZ_AP018553.1"/>
</dbReference>
<proteinExistence type="predicted"/>
<keyword evidence="1" id="KW-0500">Molybdenum</keyword>
<gene>
    <name evidence="5" type="primary">xdhA1</name>
    <name evidence="5" type="ORF">GCM10007116_14400</name>
    <name evidence="4" type="ORF">HS1genome_2123</name>
</gene>
<dbReference type="SUPFAM" id="SSF54665">
    <property type="entry name" value="CO dehydrogenase molybdoprotein N-domain-like"/>
    <property type="match status" value="1"/>
</dbReference>
<dbReference type="InterPro" id="IPR000674">
    <property type="entry name" value="Ald_Oxase/Xan_DH_a/b"/>
</dbReference>
<dbReference type="Pfam" id="PF01315">
    <property type="entry name" value="Ald_Xan_dh_C"/>
    <property type="match status" value="1"/>
</dbReference>
<reference evidence="5" key="1">
    <citation type="journal article" date="2014" name="Int. J. Syst. Evol. Microbiol.">
        <title>Complete genome sequence of Corynebacterium casei LMG S-19264T (=DSM 44701T), isolated from a smear-ripened cheese.</title>
        <authorList>
            <consortium name="US DOE Joint Genome Institute (JGI-PGF)"/>
            <person name="Walter F."/>
            <person name="Albersmeier A."/>
            <person name="Kalinowski J."/>
            <person name="Ruckert C."/>
        </authorList>
    </citation>
    <scope>NUCLEOTIDE SEQUENCE</scope>
    <source>
        <strain evidence="5">JCM 31740</strain>
    </source>
</reference>
<dbReference type="Gene3D" id="3.30.365.10">
    <property type="entry name" value="Aldehyde oxidase/xanthine dehydrogenase, molybdopterin binding domain"/>
    <property type="match status" value="4"/>
</dbReference>
<dbReference type="FunFam" id="3.30.365.10:FF:000001">
    <property type="entry name" value="Xanthine dehydrogenase oxidase"/>
    <property type="match status" value="1"/>
</dbReference>
<dbReference type="SMART" id="SM01008">
    <property type="entry name" value="Ald_Xan_dh_C"/>
    <property type="match status" value="1"/>
</dbReference>
<dbReference type="GeneID" id="38667581"/>
<dbReference type="Gene3D" id="3.90.1170.50">
    <property type="entry name" value="Aldehyde oxidase/xanthine dehydrogenase, a/b hammerhead"/>
    <property type="match status" value="1"/>
</dbReference>
<dbReference type="GO" id="GO:0005506">
    <property type="term" value="F:iron ion binding"/>
    <property type="evidence" value="ECO:0007669"/>
    <property type="project" value="InterPro"/>
</dbReference>
<dbReference type="PANTHER" id="PTHR11908">
    <property type="entry name" value="XANTHINE DEHYDROGENASE"/>
    <property type="match status" value="1"/>
</dbReference>
<dbReference type="SUPFAM" id="SSF56003">
    <property type="entry name" value="Molybdenum cofactor-binding domain"/>
    <property type="match status" value="1"/>
</dbReference>
<dbReference type="InterPro" id="IPR016208">
    <property type="entry name" value="Ald_Oxase/xanthine_DH-like"/>
</dbReference>
<dbReference type="KEGG" id="sacd:HS1genome_2123"/>
<evidence type="ECO:0000313" key="4">
    <source>
        <dbReference type="EMBL" id="BBD73734.1"/>
    </source>
</evidence>
<evidence type="ECO:0000259" key="3">
    <source>
        <dbReference type="SMART" id="SM01008"/>
    </source>
</evidence>
<evidence type="ECO:0000256" key="1">
    <source>
        <dbReference type="ARBA" id="ARBA00022505"/>
    </source>
</evidence>